<dbReference type="AlphaFoldDB" id="A0A318UE97"/>
<comment type="caution">
    <text evidence="1">The sequence shown here is derived from an EMBL/GenBank/DDBJ whole genome shotgun (WGS) entry which is preliminary data.</text>
</comment>
<protein>
    <recommendedName>
        <fullName evidence="3">Immunity protein 44 of polymorphic toxin system</fullName>
    </recommendedName>
</protein>
<evidence type="ECO:0008006" key="3">
    <source>
        <dbReference type="Google" id="ProtNLM"/>
    </source>
</evidence>
<reference evidence="1 2" key="1">
    <citation type="submission" date="2018-06" db="EMBL/GenBank/DDBJ databases">
        <title>Genomic Encyclopedia of Archaeal and Bacterial Type Strains, Phase II (KMG-II): from individual species to whole genera.</title>
        <authorList>
            <person name="Goeker M."/>
        </authorList>
    </citation>
    <scope>NUCLEOTIDE SEQUENCE [LARGE SCALE GENOMIC DNA]</scope>
    <source>
        <strain evidence="1 2">DSM 27372</strain>
    </source>
</reference>
<proteinExistence type="predicted"/>
<dbReference type="EMBL" id="QKLU01000005">
    <property type="protein sequence ID" value="PYF72979.1"/>
    <property type="molecule type" value="Genomic_DNA"/>
</dbReference>
<gene>
    <name evidence="1" type="ORF">B0O44_105354</name>
</gene>
<dbReference type="OrthoDB" id="1359970at2"/>
<organism evidence="1 2">
    <name type="scientific">Pedobacter nutrimenti</name>
    <dbReference type="NCBI Taxonomy" id="1241337"/>
    <lineage>
        <taxon>Bacteria</taxon>
        <taxon>Pseudomonadati</taxon>
        <taxon>Bacteroidota</taxon>
        <taxon>Sphingobacteriia</taxon>
        <taxon>Sphingobacteriales</taxon>
        <taxon>Sphingobacteriaceae</taxon>
        <taxon>Pedobacter</taxon>
    </lineage>
</organism>
<sequence>MEFALTMEVSEPIIKNGVSDYIKQLSDQVAEFFKKKDYGDDLQTLYIGIICVTSEFDFFFKVRKPKYKKGKKVTIEDGRPYERTDSLVYDIKLDYDSFVNANENEVKMMLSTELLKSFIVFDSVKIKRFDRESFEKDVTFFLESYIK</sequence>
<dbReference type="RefSeq" id="WP_110832917.1">
    <property type="nucleotide sequence ID" value="NZ_QKLU01000005.1"/>
</dbReference>
<evidence type="ECO:0000313" key="2">
    <source>
        <dbReference type="Proteomes" id="UP000248198"/>
    </source>
</evidence>
<accession>A0A318UE97</accession>
<keyword evidence="2" id="KW-1185">Reference proteome</keyword>
<evidence type="ECO:0000313" key="1">
    <source>
        <dbReference type="EMBL" id="PYF72979.1"/>
    </source>
</evidence>
<dbReference type="Proteomes" id="UP000248198">
    <property type="component" value="Unassembled WGS sequence"/>
</dbReference>
<name>A0A318UE97_9SPHI</name>